<keyword evidence="1" id="KW-0732">Signal</keyword>
<dbReference type="Proteomes" id="UP000287547">
    <property type="component" value="Unassembled WGS sequence"/>
</dbReference>
<organism evidence="2 3">
    <name type="scientific">Kibdelosporangium aridum</name>
    <dbReference type="NCBI Taxonomy" id="2030"/>
    <lineage>
        <taxon>Bacteria</taxon>
        <taxon>Bacillati</taxon>
        <taxon>Actinomycetota</taxon>
        <taxon>Actinomycetes</taxon>
        <taxon>Pseudonocardiales</taxon>
        <taxon>Pseudonocardiaceae</taxon>
        <taxon>Kibdelosporangium</taxon>
    </lineage>
</organism>
<proteinExistence type="predicted"/>
<reference evidence="2 3" key="1">
    <citation type="submission" date="2018-05" db="EMBL/GenBank/DDBJ databases">
        <title>Evolution of GPA BGCs.</title>
        <authorList>
            <person name="Waglechner N."/>
            <person name="Wright G.D."/>
        </authorList>
    </citation>
    <scope>NUCLEOTIDE SEQUENCE [LARGE SCALE GENOMIC DNA]</scope>
    <source>
        <strain evidence="2 3">A82846</strain>
    </source>
</reference>
<sequence>MTKRIASVLTAAAAMGTLFTINAGTAHADVKAYCNASFCIAADIYDGSGGVKRVADATVSVRDGDPLRLKIFIASDSWTAPTPRVRYKVAMNKNYRDGTLVCGSAVGATNHACIRV</sequence>
<name>A0A428YXW3_KIBAR</name>
<gene>
    <name evidence="2" type="ORF">DMH04_38950</name>
</gene>
<protein>
    <submittedName>
        <fullName evidence="2">Uncharacterized protein</fullName>
    </submittedName>
</protein>
<evidence type="ECO:0000313" key="2">
    <source>
        <dbReference type="EMBL" id="RSM75130.1"/>
    </source>
</evidence>
<feature type="chain" id="PRO_5019233067" evidence="1">
    <location>
        <begin position="29"/>
        <end position="116"/>
    </location>
</feature>
<dbReference type="EMBL" id="QHKI01000049">
    <property type="protein sequence ID" value="RSM75130.1"/>
    <property type="molecule type" value="Genomic_DNA"/>
</dbReference>
<dbReference type="AlphaFoldDB" id="A0A428YXW3"/>
<comment type="caution">
    <text evidence="2">The sequence shown here is derived from an EMBL/GenBank/DDBJ whole genome shotgun (WGS) entry which is preliminary data.</text>
</comment>
<accession>A0A428YXW3</accession>
<feature type="signal peptide" evidence="1">
    <location>
        <begin position="1"/>
        <end position="28"/>
    </location>
</feature>
<evidence type="ECO:0000256" key="1">
    <source>
        <dbReference type="SAM" id="SignalP"/>
    </source>
</evidence>
<evidence type="ECO:0000313" key="3">
    <source>
        <dbReference type="Proteomes" id="UP000287547"/>
    </source>
</evidence>
<dbReference type="OrthoDB" id="9843027at2"/>
<dbReference type="RefSeq" id="WP_037252051.1">
    <property type="nucleotide sequence ID" value="NZ_QHKI01000049.1"/>
</dbReference>